<dbReference type="InterPro" id="IPR005103">
    <property type="entry name" value="AA9_LPMO"/>
</dbReference>
<dbReference type="Gene3D" id="2.70.50.70">
    <property type="match status" value="1"/>
</dbReference>
<evidence type="ECO:0000256" key="11">
    <source>
        <dbReference type="ARBA" id="ARBA00023277"/>
    </source>
</evidence>
<keyword evidence="4" id="KW-0479">Metal-binding</keyword>
<evidence type="ECO:0000313" key="19">
    <source>
        <dbReference type="EMBL" id="KAF6842762.1"/>
    </source>
</evidence>
<evidence type="ECO:0000256" key="4">
    <source>
        <dbReference type="ARBA" id="ARBA00022723"/>
    </source>
</evidence>
<evidence type="ECO:0000256" key="7">
    <source>
        <dbReference type="ARBA" id="ARBA00023002"/>
    </source>
</evidence>
<evidence type="ECO:0000256" key="15">
    <source>
        <dbReference type="ARBA" id="ARBA00047174"/>
    </source>
</evidence>
<dbReference type="OrthoDB" id="5271017at2759"/>
<evidence type="ECO:0000256" key="14">
    <source>
        <dbReference type="ARBA" id="ARBA00045077"/>
    </source>
</evidence>
<evidence type="ECO:0000256" key="10">
    <source>
        <dbReference type="ARBA" id="ARBA00023157"/>
    </source>
</evidence>
<evidence type="ECO:0000256" key="17">
    <source>
        <dbReference type="SAM" id="SignalP"/>
    </source>
</evidence>
<feature type="compositionally biased region" description="Low complexity" evidence="16">
    <location>
        <begin position="277"/>
        <end position="307"/>
    </location>
</feature>
<dbReference type="GO" id="GO:0046872">
    <property type="term" value="F:metal ion binding"/>
    <property type="evidence" value="ECO:0007669"/>
    <property type="project" value="UniProtKB-KW"/>
</dbReference>
<feature type="region of interest" description="Disordered" evidence="16">
    <location>
        <begin position="277"/>
        <end position="354"/>
    </location>
</feature>
<keyword evidence="11" id="KW-0119">Carbohydrate metabolism</keyword>
<evidence type="ECO:0000256" key="12">
    <source>
        <dbReference type="ARBA" id="ARBA00023326"/>
    </source>
</evidence>
<dbReference type="AlphaFoldDB" id="A0A8H6NUA3"/>
<keyword evidence="12" id="KW-0624">Polysaccharide degradation</keyword>
<dbReference type="PANTHER" id="PTHR33353">
    <property type="entry name" value="PUTATIVE (AFU_ORTHOLOGUE AFUA_1G12560)-RELATED"/>
    <property type="match status" value="1"/>
</dbReference>
<evidence type="ECO:0000256" key="9">
    <source>
        <dbReference type="ARBA" id="ARBA00023033"/>
    </source>
</evidence>
<dbReference type="CDD" id="cd21175">
    <property type="entry name" value="LPMO_AA9"/>
    <property type="match status" value="1"/>
</dbReference>
<keyword evidence="6" id="KW-0136">Cellulose degradation</keyword>
<dbReference type="GO" id="GO:0004497">
    <property type="term" value="F:monooxygenase activity"/>
    <property type="evidence" value="ECO:0007669"/>
    <property type="project" value="UniProtKB-KW"/>
</dbReference>
<comment type="catalytic activity">
    <reaction evidence="14">
        <text>[(1-&gt;4)-beta-D-glucosyl]n+m + reduced acceptor + O2 = 4-dehydro-beta-D-glucosyl-[(1-&gt;4)-beta-D-glucosyl]n-1 + [(1-&gt;4)-beta-D-glucosyl]m + acceptor + H2O.</text>
        <dbReference type="EC" id="1.14.99.56"/>
    </reaction>
</comment>
<evidence type="ECO:0000256" key="6">
    <source>
        <dbReference type="ARBA" id="ARBA00023001"/>
    </source>
</evidence>
<name>A0A8H6NUA3_9PEZI</name>
<dbReference type="PANTHER" id="PTHR33353:SF10">
    <property type="entry name" value="ENDO-BETA-1,4-GLUCANASE D"/>
    <property type="match status" value="1"/>
</dbReference>
<feature type="compositionally biased region" description="Basic residues" evidence="16">
    <location>
        <begin position="340"/>
        <end position="354"/>
    </location>
</feature>
<evidence type="ECO:0000256" key="13">
    <source>
        <dbReference type="ARBA" id="ARBA00044502"/>
    </source>
</evidence>
<accession>A0A8H6NUA3</accession>
<protein>
    <recommendedName>
        <fullName evidence="15">lytic cellulose monooxygenase (C4-dehydrogenating)</fullName>
        <ecNumber evidence="15">1.14.99.56</ecNumber>
    </recommendedName>
</protein>
<dbReference type="EC" id="1.14.99.56" evidence="15"/>
<keyword evidence="8" id="KW-0186">Copper</keyword>
<dbReference type="EMBL" id="WIGM01000060">
    <property type="protein sequence ID" value="KAF6842762.1"/>
    <property type="molecule type" value="Genomic_DNA"/>
</dbReference>
<evidence type="ECO:0000259" key="18">
    <source>
        <dbReference type="Pfam" id="PF03443"/>
    </source>
</evidence>
<feature type="chain" id="PRO_5034818721" description="lytic cellulose monooxygenase (C4-dehydrogenating)" evidence="17">
    <location>
        <begin position="21"/>
        <end position="354"/>
    </location>
</feature>
<evidence type="ECO:0000256" key="16">
    <source>
        <dbReference type="SAM" id="MobiDB-lite"/>
    </source>
</evidence>
<evidence type="ECO:0000256" key="1">
    <source>
        <dbReference type="ARBA" id="ARBA00001973"/>
    </source>
</evidence>
<keyword evidence="5 17" id="KW-0732">Signal</keyword>
<evidence type="ECO:0000313" key="20">
    <source>
        <dbReference type="Proteomes" id="UP000639643"/>
    </source>
</evidence>
<comment type="caution">
    <text evidence="19">The sequence shown here is derived from an EMBL/GenBank/DDBJ whole genome shotgun (WGS) entry which is preliminary data.</text>
</comment>
<keyword evidence="20" id="KW-1185">Reference proteome</keyword>
<comment type="similarity">
    <text evidence="13">Belongs to the polysaccharide monooxygenase AA9 family.</text>
</comment>
<comment type="cofactor">
    <cofactor evidence="1">
        <name>Cu(2+)</name>
        <dbReference type="ChEBI" id="CHEBI:29036"/>
    </cofactor>
</comment>
<comment type="subcellular location">
    <subcellularLocation>
        <location evidence="2">Secreted</location>
    </subcellularLocation>
</comment>
<gene>
    <name evidence="19" type="ORF">CMUS01_02755</name>
</gene>
<evidence type="ECO:0000256" key="5">
    <source>
        <dbReference type="ARBA" id="ARBA00022729"/>
    </source>
</evidence>
<dbReference type="Proteomes" id="UP000639643">
    <property type="component" value="Unassembled WGS sequence"/>
</dbReference>
<proteinExistence type="inferred from homology"/>
<feature type="signal peptide" evidence="17">
    <location>
        <begin position="1"/>
        <end position="20"/>
    </location>
</feature>
<dbReference type="InterPro" id="IPR049892">
    <property type="entry name" value="AA9"/>
</dbReference>
<feature type="domain" description="Auxiliary Activity family 9 catalytic" evidence="18">
    <location>
        <begin position="21"/>
        <end position="232"/>
    </location>
</feature>
<evidence type="ECO:0000256" key="8">
    <source>
        <dbReference type="ARBA" id="ARBA00023008"/>
    </source>
</evidence>
<keyword evidence="7" id="KW-0560">Oxidoreductase</keyword>
<dbReference type="GO" id="GO:0005576">
    <property type="term" value="C:extracellular region"/>
    <property type="evidence" value="ECO:0007669"/>
    <property type="project" value="UniProtKB-SubCell"/>
</dbReference>
<dbReference type="GO" id="GO:0030245">
    <property type="term" value="P:cellulose catabolic process"/>
    <property type="evidence" value="ECO:0007669"/>
    <property type="project" value="UniProtKB-KW"/>
</dbReference>
<evidence type="ECO:0000256" key="2">
    <source>
        <dbReference type="ARBA" id="ARBA00004613"/>
    </source>
</evidence>
<sequence>MAKLSALVLLAAAALPGALAHYNFERLIVNGNDTGPYEYVRRTTNSNGPIEDVTSLSMVCNQGGLDADIMAATKIHSVAPGDEVGFGMNEYIGHPGPTAVYMSKAPEGVSAAEYKGDGDWFKVYDLTWRYIDKDYGPQWANYVSKEDQGIRNFTFTLPDQLPPGDYLLRGEHVALHAAGDFGKAQFYMGCAQLRVTGSGTGTPEPLVKIPGVYTGKEPGILIGIYYPPPQNYTVAGPPAWPNACEDHTVNLNGRESDGDCSPGTVPAGVTAAVPSTGAAPTAAAPASSGPASAAPVTAAPTASASATQEPVSSETSAPVPAPTANATVPDAGSDDCATKAARRRALRARRAHLH</sequence>
<organism evidence="19 20">
    <name type="scientific">Colletotrichum musicola</name>
    <dbReference type="NCBI Taxonomy" id="2175873"/>
    <lineage>
        <taxon>Eukaryota</taxon>
        <taxon>Fungi</taxon>
        <taxon>Dikarya</taxon>
        <taxon>Ascomycota</taxon>
        <taxon>Pezizomycotina</taxon>
        <taxon>Sordariomycetes</taxon>
        <taxon>Hypocreomycetidae</taxon>
        <taxon>Glomerellales</taxon>
        <taxon>Glomerellaceae</taxon>
        <taxon>Colletotrichum</taxon>
        <taxon>Colletotrichum orchidearum species complex</taxon>
    </lineage>
</organism>
<dbReference type="Pfam" id="PF03443">
    <property type="entry name" value="AA9"/>
    <property type="match status" value="1"/>
</dbReference>
<keyword evidence="9" id="KW-0503">Monooxygenase</keyword>
<evidence type="ECO:0000256" key="3">
    <source>
        <dbReference type="ARBA" id="ARBA00022525"/>
    </source>
</evidence>
<keyword evidence="3" id="KW-0964">Secreted</keyword>
<reference evidence="19" key="1">
    <citation type="journal article" date="2020" name="Phytopathology">
        <title>Genome Sequence Resources of Colletotrichum truncatum, C. plurivorum, C. musicola, and C. sojae: Four Species Pathogenic to Soybean (Glycine max).</title>
        <authorList>
            <person name="Rogerio F."/>
            <person name="Boufleur T.R."/>
            <person name="Ciampi-Guillardi M."/>
            <person name="Sukno S.A."/>
            <person name="Thon M.R."/>
            <person name="Massola Junior N.S."/>
            <person name="Baroncelli R."/>
        </authorList>
    </citation>
    <scope>NUCLEOTIDE SEQUENCE</scope>
    <source>
        <strain evidence="19">LFN0074</strain>
    </source>
</reference>
<keyword evidence="10" id="KW-1015">Disulfide bond</keyword>